<dbReference type="RefSeq" id="WP_135446698.1">
    <property type="nucleotide sequence ID" value="NZ_JABUXX010000009.1"/>
</dbReference>
<dbReference type="PANTHER" id="PTHR30024">
    <property type="entry name" value="ALIPHATIC SULFONATES-BINDING PROTEIN-RELATED"/>
    <property type="match status" value="1"/>
</dbReference>
<dbReference type="Proteomes" id="UP000297736">
    <property type="component" value="Unassembled WGS sequence"/>
</dbReference>
<accession>A0A4Z0KNB9</accession>
<evidence type="ECO:0000313" key="2">
    <source>
        <dbReference type="EMBL" id="TGD40482.1"/>
    </source>
</evidence>
<name>A0A4Z0KNB9_BREAU</name>
<dbReference type="Gene3D" id="3.40.190.10">
    <property type="entry name" value="Periplasmic binding protein-like II"/>
    <property type="match status" value="2"/>
</dbReference>
<proteinExistence type="predicted"/>
<evidence type="ECO:0000313" key="3">
    <source>
        <dbReference type="Proteomes" id="UP000297736"/>
    </source>
</evidence>
<evidence type="ECO:0008006" key="4">
    <source>
        <dbReference type="Google" id="ProtNLM"/>
    </source>
</evidence>
<gene>
    <name evidence="2" type="ORF">EB834_00080</name>
</gene>
<reference evidence="2 3" key="1">
    <citation type="submission" date="2018-10" db="EMBL/GenBank/DDBJ databases">
        <title>Brevibacterium genomes from Austrain hard cheese rinds.</title>
        <authorList>
            <person name="Anast J.M."/>
            <person name="Dzieciol M."/>
            <person name="Schultz D.L."/>
            <person name="Mann E."/>
            <person name="Wagner M."/>
            <person name="Schmitz-Esser S."/>
        </authorList>
    </citation>
    <scope>NUCLEOTIDE SEQUENCE [LARGE SCALE GENOMIC DNA]</scope>
    <source>
        <strain evidence="2 3">L261</strain>
    </source>
</reference>
<comment type="caution">
    <text evidence="2">The sequence shown here is derived from an EMBL/GenBank/DDBJ whole genome shotgun (WGS) entry which is preliminary data.</text>
</comment>
<keyword evidence="1" id="KW-0732">Signal</keyword>
<dbReference type="AlphaFoldDB" id="A0A4Z0KNB9"/>
<dbReference type="PANTHER" id="PTHR30024:SF46">
    <property type="entry name" value="ABC TRANSPORTER, SUBSTRATE-BINDING LIPOPROTEIN"/>
    <property type="match status" value="1"/>
</dbReference>
<evidence type="ECO:0000256" key="1">
    <source>
        <dbReference type="SAM" id="SignalP"/>
    </source>
</evidence>
<dbReference type="EMBL" id="RHFF01000001">
    <property type="protein sequence ID" value="TGD40482.1"/>
    <property type="molecule type" value="Genomic_DNA"/>
</dbReference>
<organism evidence="2 3">
    <name type="scientific">Brevibacterium aurantiacum</name>
    <dbReference type="NCBI Taxonomy" id="273384"/>
    <lineage>
        <taxon>Bacteria</taxon>
        <taxon>Bacillati</taxon>
        <taxon>Actinomycetota</taxon>
        <taxon>Actinomycetes</taxon>
        <taxon>Micrococcales</taxon>
        <taxon>Brevibacteriaceae</taxon>
        <taxon>Brevibacterium</taxon>
    </lineage>
</organism>
<protein>
    <recommendedName>
        <fullName evidence="4">ABC transporter substrate-binding protein</fullName>
    </recommendedName>
</protein>
<feature type="chain" id="PRO_5021431448" description="ABC transporter substrate-binding protein" evidence="1">
    <location>
        <begin position="29"/>
        <end position="309"/>
    </location>
</feature>
<dbReference type="SUPFAM" id="SSF53850">
    <property type="entry name" value="Periplasmic binding protein-like II"/>
    <property type="match status" value="1"/>
</dbReference>
<feature type="signal peptide" evidence="1">
    <location>
        <begin position="1"/>
        <end position="28"/>
    </location>
</feature>
<sequence length="309" mass="31400">MRHLISTSVAVALIFALCAGCGSPPASSTPARLIAAQSVAPLLPVAAMTAASPDEYEVELGADPDFLRAQLASGSADVAVLPTEAAAALYNGGLDIVMLGALDLSLLHVVGPANSSLDGLSEIAVAFPGDTADHVSQAVFEAQGLSIEFSYETTMPDVLAGLASGASNAAVLPEHFASLAVAQSSGSLAVIADLRDEWEAATKTAATPQIAIVASTEYFDSHRDTVDSISSLLEDSFGDDQIDGGTLAELAALADVDRDLASAATARLDAVYLSDAEARDATSAYLAALIDLNSDIAGGRLPDDGFYAS</sequence>